<dbReference type="Gene3D" id="3.60.10.10">
    <property type="entry name" value="Endonuclease/exonuclease/phosphatase"/>
    <property type="match status" value="1"/>
</dbReference>
<dbReference type="Proteomes" id="UP000004870">
    <property type="component" value="Unassembled WGS sequence"/>
</dbReference>
<feature type="site" description="Transition state stabilizer" evidence="7">
    <location>
        <position position="51"/>
    </location>
</feature>
<sequence length="157" mass="17847">MFIVSVSAVNYRHEQKNLPKRYQARAIAASVGDVRVLNLYVPNGKAIGDFNITPADLDVHDPDAWRDKILCSAPERQALADILALGYRDAYRNLHPDTVQYSWWDYRMGGLRRNIGMRIDLTLCSDNLALHDAGIDTEPRHWERPSDHAPAWVAIKP</sequence>
<dbReference type="GO" id="GO:0046872">
    <property type="term" value="F:metal ion binding"/>
    <property type="evidence" value="ECO:0007669"/>
    <property type="project" value="UniProtKB-KW"/>
</dbReference>
<evidence type="ECO:0000259" key="8">
    <source>
        <dbReference type="Pfam" id="PF03372"/>
    </source>
</evidence>
<keyword evidence="4 9" id="KW-0378">Hydrolase</keyword>
<dbReference type="PANTHER" id="PTHR43250:SF2">
    <property type="entry name" value="EXODEOXYRIBONUCLEASE III"/>
    <property type="match status" value="1"/>
</dbReference>
<feature type="site" description="Interaction with DNA substrate" evidence="7">
    <location>
        <position position="148"/>
    </location>
</feature>
<keyword evidence="10" id="KW-1185">Reference proteome</keyword>
<reference evidence="9 10" key="1">
    <citation type="submission" date="2009-08" db="EMBL/GenBank/DDBJ databases">
        <authorList>
            <person name="Qin X."/>
            <person name="Bachman B."/>
            <person name="Battles P."/>
            <person name="Bell A."/>
            <person name="Bess C."/>
            <person name="Bickham C."/>
            <person name="Chaboub L."/>
            <person name="Chen D."/>
            <person name="Coyle M."/>
            <person name="Deiros D.R."/>
            <person name="Dinh H."/>
            <person name="Forbes L."/>
            <person name="Fowler G."/>
            <person name="Francisco L."/>
            <person name="Fu Q."/>
            <person name="Gubbala S."/>
            <person name="Hale W."/>
            <person name="Han Y."/>
            <person name="Hemphill L."/>
            <person name="Highlander S.K."/>
            <person name="Hirani K."/>
            <person name="Hogues M."/>
            <person name="Jackson L."/>
            <person name="Jakkamsetti A."/>
            <person name="Javaid M."/>
            <person name="Jiang H."/>
            <person name="Korchina V."/>
            <person name="Kovar C."/>
            <person name="Lara F."/>
            <person name="Lee S."/>
            <person name="Mata R."/>
            <person name="Mathew T."/>
            <person name="Moen C."/>
            <person name="Morales K."/>
            <person name="Munidasa M."/>
            <person name="Nazareth L."/>
            <person name="Ngo R."/>
            <person name="Nguyen L."/>
            <person name="Okwuonu G."/>
            <person name="Ongeri F."/>
            <person name="Patil S."/>
            <person name="Petrosino J."/>
            <person name="Pham C."/>
            <person name="Pham P."/>
            <person name="Pu L.-L."/>
            <person name="Puazo M."/>
            <person name="Raj R."/>
            <person name="Reid J."/>
            <person name="Rouhana J."/>
            <person name="Saada N."/>
            <person name="Shang Y."/>
            <person name="Simmons D."/>
            <person name="Thornton R."/>
            <person name="Warren J."/>
            <person name="Weissenberger G."/>
            <person name="Zhang J."/>
            <person name="Zhang L."/>
            <person name="Zhou C."/>
            <person name="Zhu D."/>
            <person name="Muzny D."/>
            <person name="Worley K."/>
            <person name="Gibbs R."/>
        </authorList>
    </citation>
    <scope>NUCLEOTIDE SEQUENCE [LARGE SCALE GENOMIC DNA]</scope>
    <source>
        <strain evidence="10">ATCC 15826 / DSM 8339 / NCTC 10426 / 6573</strain>
    </source>
</reference>
<dbReference type="InterPro" id="IPR036691">
    <property type="entry name" value="Endo/exonu/phosph_ase_sf"/>
</dbReference>
<evidence type="ECO:0000256" key="2">
    <source>
        <dbReference type="ARBA" id="ARBA00007092"/>
    </source>
</evidence>
<feature type="binding site" evidence="6">
    <location>
        <position position="147"/>
    </location>
    <ligand>
        <name>Mg(2+)</name>
        <dbReference type="ChEBI" id="CHEBI:18420"/>
        <label>1</label>
    </ligand>
</feature>
<dbReference type="InterPro" id="IPR020848">
    <property type="entry name" value="AP_endonuclease_F1_CS"/>
</dbReference>
<keyword evidence="5 6" id="KW-0460">Magnesium</keyword>
<name>C8N7X9_CARH6</name>
<comment type="similarity">
    <text evidence="2">Belongs to the DNA repair enzymes AP/ExoA family.</text>
</comment>
<feature type="binding site" evidence="6">
    <location>
        <position position="148"/>
    </location>
    <ligand>
        <name>Mg(2+)</name>
        <dbReference type="ChEBI" id="CHEBI:18420"/>
        <label>1</label>
    </ligand>
</feature>
<evidence type="ECO:0000313" key="9">
    <source>
        <dbReference type="EMBL" id="EEV89277.1"/>
    </source>
</evidence>
<dbReference type="PROSITE" id="PS00728">
    <property type="entry name" value="AP_NUCLEASE_F1_3"/>
    <property type="match status" value="1"/>
</dbReference>
<evidence type="ECO:0000256" key="4">
    <source>
        <dbReference type="ARBA" id="ARBA00022801"/>
    </source>
</evidence>
<dbReference type="EC" id="3.1.11.2" evidence="9"/>
<evidence type="ECO:0000256" key="1">
    <source>
        <dbReference type="ARBA" id="ARBA00001936"/>
    </source>
</evidence>
<dbReference type="SUPFAM" id="SSF56219">
    <property type="entry name" value="DNase I-like"/>
    <property type="match status" value="1"/>
</dbReference>
<keyword evidence="6" id="KW-0464">Manganese</keyword>
<comment type="caution">
    <text evidence="9">The sequence shown here is derived from an EMBL/GenBank/DDBJ whole genome shotgun (WGS) entry which is preliminary data.</text>
</comment>
<evidence type="ECO:0000313" key="10">
    <source>
        <dbReference type="Proteomes" id="UP000004870"/>
    </source>
</evidence>
<evidence type="ECO:0000256" key="5">
    <source>
        <dbReference type="ARBA" id="ARBA00022842"/>
    </source>
</evidence>
<dbReference type="InterPro" id="IPR037493">
    <property type="entry name" value="ExoIII-like"/>
</dbReference>
<accession>C8N7X9</accession>
<comment type="cofactor">
    <cofactor evidence="1">
        <name>Mn(2+)</name>
        <dbReference type="ChEBI" id="CHEBI:29035"/>
    </cofactor>
</comment>
<feature type="binding site" evidence="6">
    <location>
        <position position="51"/>
    </location>
    <ligand>
        <name>Mg(2+)</name>
        <dbReference type="ChEBI" id="CHEBI:18420"/>
        <label>1</label>
    </ligand>
</feature>
<dbReference type="GO" id="GO:0003677">
    <property type="term" value="F:DNA binding"/>
    <property type="evidence" value="ECO:0007669"/>
    <property type="project" value="InterPro"/>
</dbReference>
<gene>
    <name evidence="9" type="primary">xthA</name>
    <name evidence="9" type="ORF">HMPREF0198_0606</name>
</gene>
<organism evidence="9 10">
    <name type="scientific">Cardiobacterium hominis (strain ATCC 15826 / DSM 8339 / NCTC 10426 / 6573)</name>
    <dbReference type="NCBI Taxonomy" id="638300"/>
    <lineage>
        <taxon>Bacteria</taxon>
        <taxon>Pseudomonadati</taxon>
        <taxon>Pseudomonadota</taxon>
        <taxon>Gammaproteobacteria</taxon>
        <taxon>Cardiobacteriales</taxon>
        <taxon>Cardiobacteriaceae</taxon>
        <taxon>Cardiobacterium</taxon>
    </lineage>
</organism>
<dbReference type="Pfam" id="PF03372">
    <property type="entry name" value="Exo_endo_phos"/>
    <property type="match status" value="1"/>
</dbReference>
<evidence type="ECO:0000256" key="3">
    <source>
        <dbReference type="ARBA" id="ARBA00022723"/>
    </source>
</evidence>
<comment type="cofactor">
    <cofactor evidence="6">
        <name>Mg(2+)</name>
        <dbReference type="ChEBI" id="CHEBI:18420"/>
    </cofactor>
    <cofactor evidence="6">
        <name>Mn(2+)</name>
        <dbReference type="ChEBI" id="CHEBI:29035"/>
    </cofactor>
    <text evidence="6">Probably binds two magnesium or manganese ions per subunit.</text>
</comment>
<dbReference type="GO" id="GO:0008311">
    <property type="term" value="F:double-stranded DNA 3'-5' DNA exonuclease activity"/>
    <property type="evidence" value="ECO:0007669"/>
    <property type="project" value="UniProtKB-EC"/>
</dbReference>
<dbReference type="PROSITE" id="PS51435">
    <property type="entry name" value="AP_NUCLEASE_F1_4"/>
    <property type="match status" value="1"/>
</dbReference>
<dbReference type="HOGENOM" id="CLU_1674728_0_0_6"/>
<dbReference type="InterPro" id="IPR005135">
    <property type="entry name" value="Endo/exonuclease/phosphatase"/>
</dbReference>
<dbReference type="NCBIfam" id="TIGR00633">
    <property type="entry name" value="xth"/>
    <property type="match status" value="1"/>
</dbReference>
<proteinExistence type="inferred from homology"/>
<protein>
    <submittedName>
        <fullName evidence="9">Putative exodeoxyribonuclease III</fullName>
        <ecNumber evidence="9">3.1.11.2</ecNumber>
    </submittedName>
</protein>
<evidence type="ECO:0000256" key="6">
    <source>
        <dbReference type="PIRSR" id="PIRSR604808-2"/>
    </source>
</evidence>
<dbReference type="GO" id="GO:0004519">
    <property type="term" value="F:endonuclease activity"/>
    <property type="evidence" value="ECO:0007669"/>
    <property type="project" value="InterPro"/>
</dbReference>
<feature type="domain" description="Endonuclease/exonuclease/phosphatase" evidence="8">
    <location>
        <begin position="47"/>
        <end position="148"/>
    </location>
</feature>
<feature type="site" description="Important for catalytic activity" evidence="7">
    <location>
        <position position="120"/>
    </location>
</feature>
<feature type="binding site" evidence="6">
    <location>
        <position position="49"/>
    </location>
    <ligand>
        <name>Mg(2+)</name>
        <dbReference type="ChEBI" id="CHEBI:18420"/>
        <label>1</label>
    </ligand>
</feature>
<dbReference type="EMBL" id="ACKY01000027">
    <property type="protein sequence ID" value="EEV89277.1"/>
    <property type="molecule type" value="Genomic_DNA"/>
</dbReference>
<evidence type="ECO:0000256" key="7">
    <source>
        <dbReference type="PIRSR" id="PIRSR604808-3"/>
    </source>
</evidence>
<dbReference type="PANTHER" id="PTHR43250">
    <property type="entry name" value="EXODEOXYRIBONUCLEASE III"/>
    <property type="match status" value="1"/>
</dbReference>
<keyword evidence="3 6" id="KW-0479">Metal-binding</keyword>
<dbReference type="InterPro" id="IPR004808">
    <property type="entry name" value="AP_endonuc_1"/>
</dbReference>
<dbReference type="AlphaFoldDB" id="C8N7X9"/>
<dbReference type="GO" id="GO:0006281">
    <property type="term" value="P:DNA repair"/>
    <property type="evidence" value="ECO:0007669"/>
    <property type="project" value="InterPro"/>
</dbReference>